<sequence>MNTVSLIGNLGKVEISAVGDGKVVGKAMLAVPRMRAGERIGNDWIPVVLWERQALNASRYLETGATVALEGRLESHFRARVSGTEDGLRSRLLVEVVVNRITYLSPLLLSETAGQK</sequence>
<dbReference type="SUPFAM" id="SSF50249">
    <property type="entry name" value="Nucleic acid-binding proteins"/>
    <property type="match status" value="1"/>
</dbReference>
<dbReference type="Proteomes" id="UP000612893">
    <property type="component" value="Unassembled WGS sequence"/>
</dbReference>
<evidence type="ECO:0000256" key="1">
    <source>
        <dbReference type="ARBA" id="ARBA00023125"/>
    </source>
</evidence>
<dbReference type="Gene3D" id="2.40.50.140">
    <property type="entry name" value="Nucleic acid-binding proteins"/>
    <property type="match status" value="1"/>
</dbReference>
<dbReference type="GO" id="GO:0003697">
    <property type="term" value="F:single-stranded DNA binding"/>
    <property type="evidence" value="ECO:0007669"/>
    <property type="project" value="InterPro"/>
</dbReference>
<dbReference type="GO" id="GO:0006260">
    <property type="term" value="P:DNA replication"/>
    <property type="evidence" value="ECO:0007669"/>
    <property type="project" value="InterPro"/>
</dbReference>
<dbReference type="RefSeq" id="WP_338201803.1">
    <property type="nucleotide sequence ID" value="NZ_JAEKNR010000118.1"/>
</dbReference>
<comment type="caution">
    <text evidence="3">The sequence shown here is derived from an EMBL/GenBank/DDBJ whole genome shotgun (WGS) entry which is preliminary data.</text>
</comment>
<keyword evidence="4" id="KW-1185">Reference proteome</keyword>
<gene>
    <name evidence="3" type="ORF">JF922_11205</name>
</gene>
<dbReference type="Pfam" id="PF00436">
    <property type="entry name" value="SSB"/>
    <property type="match status" value="1"/>
</dbReference>
<dbReference type="AlphaFoldDB" id="A0A934K7D7"/>
<dbReference type="InterPro" id="IPR000424">
    <property type="entry name" value="Primosome_PriB/ssb"/>
</dbReference>
<evidence type="ECO:0000313" key="4">
    <source>
        <dbReference type="Proteomes" id="UP000612893"/>
    </source>
</evidence>
<dbReference type="CDD" id="cd04496">
    <property type="entry name" value="SSB_OBF"/>
    <property type="match status" value="1"/>
</dbReference>
<dbReference type="InterPro" id="IPR012340">
    <property type="entry name" value="NA-bd_OB-fold"/>
</dbReference>
<evidence type="ECO:0000313" key="3">
    <source>
        <dbReference type="EMBL" id="MBJ7598637.1"/>
    </source>
</evidence>
<dbReference type="PANTHER" id="PTHR10302">
    <property type="entry name" value="SINGLE-STRANDED DNA-BINDING PROTEIN"/>
    <property type="match status" value="1"/>
</dbReference>
<proteinExistence type="predicted"/>
<dbReference type="PROSITE" id="PS50935">
    <property type="entry name" value="SSB"/>
    <property type="match status" value="1"/>
</dbReference>
<dbReference type="EMBL" id="JAEKNR010000118">
    <property type="protein sequence ID" value="MBJ7598637.1"/>
    <property type="molecule type" value="Genomic_DNA"/>
</dbReference>
<keyword evidence="1 2" id="KW-0238">DNA-binding</keyword>
<dbReference type="GO" id="GO:0009295">
    <property type="term" value="C:nucleoid"/>
    <property type="evidence" value="ECO:0007669"/>
    <property type="project" value="TreeGrafter"/>
</dbReference>
<evidence type="ECO:0000256" key="2">
    <source>
        <dbReference type="PROSITE-ProRule" id="PRU00252"/>
    </source>
</evidence>
<dbReference type="InterPro" id="IPR011344">
    <property type="entry name" value="ssDNA-bd"/>
</dbReference>
<reference evidence="3" key="1">
    <citation type="submission" date="2020-10" db="EMBL/GenBank/DDBJ databases">
        <title>Ca. Dormibacterota MAGs.</title>
        <authorList>
            <person name="Montgomery K."/>
        </authorList>
    </citation>
    <scope>NUCLEOTIDE SEQUENCE [LARGE SCALE GENOMIC DNA]</scope>
    <source>
        <strain evidence="3">SC8812_S17_10</strain>
    </source>
</reference>
<name>A0A934K7D7_9BACT</name>
<dbReference type="PANTHER" id="PTHR10302:SF0">
    <property type="entry name" value="SINGLE-STRANDED DNA-BINDING PROTEIN, MITOCHONDRIAL"/>
    <property type="match status" value="1"/>
</dbReference>
<organism evidence="3 4">
    <name type="scientific">Candidatus Nephthysia bennettiae</name>
    <dbReference type="NCBI Taxonomy" id="3127016"/>
    <lineage>
        <taxon>Bacteria</taxon>
        <taxon>Bacillati</taxon>
        <taxon>Candidatus Dormiibacterota</taxon>
        <taxon>Candidatus Dormibacteria</taxon>
        <taxon>Candidatus Dormibacterales</taxon>
        <taxon>Candidatus Dormibacteraceae</taxon>
        <taxon>Candidatus Nephthysia</taxon>
    </lineage>
</organism>
<accession>A0A934K7D7</accession>
<protein>
    <submittedName>
        <fullName evidence="3">Single-stranded DNA-binding protein</fullName>
    </submittedName>
</protein>